<organism evidence="2 3">
    <name type="scientific">Taibaiella soli</name>
    <dbReference type="NCBI Taxonomy" id="1649169"/>
    <lineage>
        <taxon>Bacteria</taxon>
        <taxon>Pseudomonadati</taxon>
        <taxon>Bacteroidota</taxon>
        <taxon>Chitinophagia</taxon>
        <taxon>Chitinophagales</taxon>
        <taxon>Chitinophagaceae</taxon>
        <taxon>Taibaiella</taxon>
    </lineage>
</organism>
<proteinExistence type="predicted"/>
<comment type="caution">
    <text evidence="2">The sequence shown here is derived from an EMBL/GenBank/DDBJ whole genome shotgun (WGS) entry which is preliminary data.</text>
</comment>
<evidence type="ECO:0000313" key="2">
    <source>
        <dbReference type="EMBL" id="PZF71439.1"/>
    </source>
</evidence>
<sequence length="197" mass="22605">MLPIIFSIIYQLVKRQFKKSLLSFGALIVGMVMIAVISIMAFLKEQFSPDHYADKLIIPHNITINIPSDTTFSPSDILSDFQLYKGGQRGFYNYAIWIKNIEKGYCYLKAFEITHNDPLSAKELKADSRIDVFNPSDTTIHLGMGLNKYGGPKNFIIYEGDWGKFYAARFELWFVPANGAPERKIAEKNFKIEGWMR</sequence>
<evidence type="ECO:0000256" key="1">
    <source>
        <dbReference type="SAM" id="Phobius"/>
    </source>
</evidence>
<reference evidence="2 3" key="1">
    <citation type="submission" date="2018-06" db="EMBL/GenBank/DDBJ databases">
        <title>Mucibacter soli gen. nov., sp. nov., a new member of the family Chitinophagaceae producing mucin.</title>
        <authorList>
            <person name="Kim M.-K."/>
            <person name="Park S."/>
            <person name="Kim T.-S."/>
            <person name="Joung Y."/>
            <person name="Han J.-H."/>
            <person name="Kim S.B."/>
        </authorList>
    </citation>
    <scope>NUCLEOTIDE SEQUENCE [LARGE SCALE GENOMIC DNA]</scope>
    <source>
        <strain evidence="2 3">R1-15</strain>
    </source>
</reference>
<gene>
    <name evidence="2" type="ORF">DN068_19315</name>
</gene>
<name>A0A2W2B5G5_9BACT</name>
<feature type="transmembrane region" description="Helical" evidence="1">
    <location>
        <begin position="21"/>
        <end position="43"/>
    </location>
</feature>
<keyword evidence="1" id="KW-1133">Transmembrane helix</keyword>
<dbReference type="EMBL" id="QKTW01000025">
    <property type="protein sequence ID" value="PZF71439.1"/>
    <property type="molecule type" value="Genomic_DNA"/>
</dbReference>
<accession>A0A2W2B5G5</accession>
<dbReference type="AlphaFoldDB" id="A0A2W2B5G5"/>
<protein>
    <submittedName>
        <fullName evidence="2">Uncharacterized protein</fullName>
    </submittedName>
</protein>
<evidence type="ECO:0000313" key="3">
    <source>
        <dbReference type="Proteomes" id="UP000248745"/>
    </source>
</evidence>
<dbReference type="Proteomes" id="UP000248745">
    <property type="component" value="Unassembled WGS sequence"/>
</dbReference>
<keyword evidence="1" id="KW-0472">Membrane</keyword>
<keyword evidence="1" id="KW-0812">Transmembrane</keyword>
<keyword evidence="3" id="KW-1185">Reference proteome</keyword>